<evidence type="ECO:0000313" key="2">
    <source>
        <dbReference type="EMBL" id="NDW22577.1"/>
    </source>
</evidence>
<proteinExistence type="predicted"/>
<keyword evidence="3" id="KW-1185">Reference proteome</keyword>
<sequence>MTDLTLHNQPDATAMLEQMRTGECTSKQLVKASLERLRFVNPILNAATQVFAEQALAAAENPIAGPLSGLPITLKETYALAGEQITIGSRRMQPIQCSKDAPVVERLKAAGAIVIARSNVPEFVMTAETDNLRFGRTNHPKDQRLVPGGSTGGEGALVASGVSPMGFGTDILGSIRIPAAFCGLVGFRPHSGAINKTSVYPQSGPYFETFNGIGPLTRSVRDARLAYSVIADTPPQPPASISGLQLIAPRNYPFEAKDQCINSAYEAALKELQVAGMSKHEPVFNDIKTLFMNVPKLVTGEMISTWKKWLSSEGKPFSTISEALRQITGRPTVQPGFFLWLSLIHCLYRPRGQAELASVIETYEQARKHYRQLMGPDGILCLPTLGMLAPEHGAMNKATLMKPGLNKQITAHTLVNILDLSSITVPARGFADKKTGLLPGIMLAAVPGNEDALLDVAAVLEKALR</sequence>
<dbReference type="Gene3D" id="3.90.1300.10">
    <property type="entry name" value="Amidase signature (AS) domain"/>
    <property type="match status" value="1"/>
</dbReference>
<feature type="domain" description="Amidase" evidence="1">
    <location>
        <begin position="29"/>
        <end position="454"/>
    </location>
</feature>
<dbReference type="PANTHER" id="PTHR43372:SF4">
    <property type="entry name" value="FATTY-ACID AMIDE HYDROLASE 2"/>
    <property type="match status" value="1"/>
</dbReference>
<dbReference type="EMBL" id="JAAAWP010000009">
    <property type="protein sequence ID" value="NDW22577.1"/>
    <property type="molecule type" value="Genomic_DNA"/>
</dbReference>
<dbReference type="AlphaFoldDB" id="A0A6L9MWV9"/>
<gene>
    <name evidence="2" type="ORF">GTW09_13685</name>
</gene>
<dbReference type="Pfam" id="PF01425">
    <property type="entry name" value="Amidase"/>
    <property type="match status" value="1"/>
</dbReference>
<dbReference type="SUPFAM" id="SSF75304">
    <property type="entry name" value="Amidase signature (AS) enzymes"/>
    <property type="match status" value="1"/>
</dbReference>
<dbReference type="RefSeq" id="WP_163112346.1">
    <property type="nucleotide sequence ID" value="NZ_JAAAWP010000009.1"/>
</dbReference>
<evidence type="ECO:0000259" key="1">
    <source>
        <dbReference type="Pfam" id="PF01425"/>
    </source>
</evidence>
<evidence type="ECO:0000313" key="3">
    <source>
        <dbReference type="Proteomes" id="UP000478837"/>
    </source>
</evidence>
<dbReference type="InterPro" id="IPR023631">
    <property type="entry name" value="Amidase_dom"/>
</dbReference>
<name>A0A6L9MWV9_9ALTE</name>
<organism evidence="2 3">
    <name type="scientific">Alteromonas hispanica</name>
    <dbReference type="NCBI Taxonomy" id="315421"/>
    <lineage>
        <taxon>Bacteria</taxon>
        <taxon>Pseudomonadati</taxon>
        <taxon>Pseudomonadota</taxon>
        <taxon>Gammaproteobacteria</taxon>
        <taxon>Alteromonadales</taxon>
        <taxon>Alteromonadaceae</taxon>
        <taxon>Alteromonas/Salinimonas group</taxon>
        <taxon>Alteromonas</taxon>
    </lineage>
</organism>
<dbReference type="PANTHER" id="PTHR43372">
    <property type="entry name" value="FATTY-ACID AMIDE HYDROLASE"/>
    <property type="match status" value="1"/>
</dbReference>
<reference evidence="2 3" key="1">
    <citation type="submission" date="2020-01" db="EMBL/GenBank/DDBJ databases">
        <title>Genomes of bacteria type strains.</title>
        <authorList>
            <person name="Chen J."/>
            <person name="Zhu S."/>
            <person name="Yang J."/>
        </authorList>
    </citation>
    <scope>NUCLEOTIDE SEQUENCE [LARGE SCALE GENOMIC DNA]</scope>
    <source>
        <strain evidence="2 3">LMG 22958</strain>
    </source>
</reference>
<accession>A0A6L9MWV9</accession>
<dbReference type="GO" id="GO:0012505">
    <property type="term" value="C:endomembrane system"/>
    <property type="evidence" value="ECO:0007669"/>
    <property type="project" value="TreeGrafter"/>
</dbReference>
<dbReference type="InterPro" id="IPR036928">
    <property type="entry name" value="AS_sf"/>
</dbReference>
<dbReference type="Proteomes" id="UP000478837">
    <property type="component" value="Unassembled WGS sequence"/>
</dbReference>
<dbReference type="InterPro" id="IPR052739">
    <property type="entry name" value="FAAH2"/>
</dbReference>
<protein>
    <recommendedName>
        <fullName evidence="1">Amidase domain-containing protein</fullName>
    </recommendedName>
</protein>
<comment type="caution">
    <text evidence="2">The sequence shown here is derived from an EMBL/GenBank/DDBJ whole genome shotgun (WGS) entry which is preliminary data.</text>
</comment>